<dbReference type="Proteomes" id="UP001482620">
    <property type="component" value="Unassembled WGS sequence"/>
</dbReference>
<comment type="caution">
    <text evidence="1">The sequence shown here is derived from an EMBL/GenBank/DDBJ whole genome shotgun (WGS) entry which is preliminary data.</text>
</comment>
<sequence>MNTVTAIFFHSTGKSDKPINTVADFKIPTFLSLFLSFCHHLIRDPLHGLKPSLIFVETQNQLLISQRIVCLIRGTGLHISKGDRSTHCWAQVAHYEHSETLVKVQRSIYAKMADQCRPVNESH</sequence>
<reference evidence="1 2" key="1">
    <citation type="submission" date="2021-06" db="EMBL/GenBank/DDBJ databases">
        <authorList>
            <person name="Palmer J.M."/>
        </authorList>
    </citation>
    <scope>NUCLEOTIDE SEQUENCE [LARGE SCALE GENOMIC DNA]</scope>
    <source>
        <strain evidence="2">if_2019</strain>
        <tissue evidence="1">Muscle</tissue>
    </source>
</reference>
<dbReference type="EMBL" id="JAHRIQ010074548">
    <property type="protein sequence ID" value="MEQ2245819.1"/>
    <property type="molecule type" value="Genomic_DNA"/>
</dbReference>
<proteinExistence type="predicted"/>
<name>A0ABV0UM93_9TELE</name>
<protein>
    <submittedName>
        <fullName evidence="1">Uncharacterized protein</fullName>
    </submittedName>
</protein>
<evidence type="ECO:0000313" key="2">
    <source>
        <dbReference type="Proteomes" id="UP001482620"/>
    </source>
</evidence>
<accession>A0ABV0UM93</accession>
<organism evidence="1 2">
    <name type="scientific">Ilyodon furcidens</name>
    <name type="common">goldbreast splitfin</name>
    <dbReference type="NCBI Taxonomy" id="33524"/>
    <lineage>
        <taxon>Eukaryota</taxon>
        <taxon>Metazoa</taxon>
        <taxon>Chordata</taxon>
        <taxon>Craniata</taxon>
        <taxon>Vertebrata</taxon>
        <taxon>Euteleostomi</taxon>
        <taxon>Actinopterygii</taxon>
        <taxon>Neopterygii</taxon>
        <taxon>Teleostei</taxon>
        <taxon>Neoteleostei</taxon>
        <taxon>Acanthomorphata</taxon>
        <taxon>Ovalentaria</taxon>
        <taxon>Atherinomorphae</taxon>
        <taxon>Cyprinodontiformes</taxon>
        <taxon>Goodeidae</taxon>
        <taxon>Ilyodon</taxon>
    </lineage>
</organism>
<keyword evidence="2" id="KW-1185">Reference proteome</keyword>
<evidence type="ECO:0000313" key="1">
    <source>
        <dbReference type="EMBL" id="MEQ2245819.1"/>
    </source>
</evidence>
<gene>
    <name evidence="1" type="ORF">ILYODFUR_031864</name>
</gene>